<dbReference type="OrthoDB" id="276356at2759"/>
<organism evidence="4 5">
    <name type="scientific">Strigomonas culicis</name>
    <dbReference type="NCBI Taxonomy" id="28005"/>
    <lineage>
        <taxon>Eukaryota</taxon>
        <taxon>Discoba</taxon>
        <taxon>Euglenozoa</taxon>
        <taxon>Kinetoplastea</taxon>
        <taxon>Metakinetoplastina</taxon>
        <taxon>Trypanosomatida</taxon>
        <taxon>Trypanosomatidae</taxon>
        <taxon>Strigomonadinae</taxon>
        <taxon>Strigomonas</taxon>
    </lineage>
</organism>
<feature type="repeat" description="ANK" evidence="3">
    <location>
        <begin position="34"/>
        <end position="66"/>
    </location>
</feature>
<dbReference type="GO" id="GO:0000976">
    <property type="term" value="F:transcription cis-regulatory region binding"/>
    <property type="evidence" value="ECO:0007669"/>
    <property type="project" value="TreeGrafter"/>
</dbReference>
<evidence type="ECO:0000256" key="3">
    <source>
        <dbReference type="PROSITE-ProRule" id="PRU00023"/>
    </source>
</evidence>
<dbReference type="InterPro" id="IPR036770">
    <property type="entry name" value="Ankyrin_rpt-contain_sf"/>
</dbReference>
<dbReference type="InterPro" id="IPR050663">
    <property type="entry name" value="Ankyrin-SOCS_Box"/>
</dbReference>
<dbReference type="Proteomes" id="UP000015354">
    <property type="component" value="Unassembled WGS sequence"/>
</dbReference>
<dbReference type="SUPFAM" id="SSF48403">
    <property type="entry name" value="Ankyrin repeat"/>
    <property type="match status" value="1"/>
</dbReference>
<evidence type="ECO:0000313" key="4">
    <source>
        <dbReference type="EMBL" id="EPY29166.1"/>
    </source>
</evidence>
<protein>
    <submittedName>
        <fullName evidence="4">Uncharacterized protein</fullName>
    </submittedName>
</protein>
<dbReference type="EMBL" id="ATMH01004692">
    <property type="protein sequence ID" value="EPY29166.1"/>
    <property type="molecule type" value="Genomic_DNA"/>
</dbReference>
<evidence type="ECO:0000256" key="1">
    <source>
        <dbReference type="ARBA" id="ARBA00022737"/>
    </source>
</evidence>
<evidence type="ECO:0000313" key="5">
    <source>
        <dbReference type="Proteomes" id="UP000015354"/>
    </source>
</evidence>
<keyword evidence="1" id="KW-0677">Repeat</keyword>
<dbReference type="PANTHER" id="PTHR24193">
    <property type="entry name" value="ANKYRIN REPEAT PROTEIN"/>
    <property type="match status" value="1"/>
</dbReference>
<comment type="caution">
    <text evidence="4">The sequence shown here is derived from an EMBL/GenBank/DDBJ whole genome shotgun (WGS) entry which is preliminary data.</text>
</comment>
<name>S9VQ23_9TRYP</name>
<keyword evidence="2 3" id="KW-0040">ANK repeat</keyword>
<dbReference type="Gene3D" id="1.25.40.20">
    <property type="entry name" value="Ankyrin repeat-containing domain"/>
    <property type="match status" value="2"/>
</dbReference>
<dbReference type="PANTHER" id="PTHR24193:SF121">
    <property type="entry name" value="ADA2A-CONTAINING COMPLEX COMPONENT 3, ISOFORM D"/>
    <property type="match status" value="1"/>
</dbReference>
<sequence length="416" mass="44800">MSLESLIAAKDVKGLSAFFSEHPKDPSVQKQTETGRAPIHWAVLSGDKTIVELLLQNGADVNAPSDEKGSFLGYTAAHFAAAKGDLGVLEVLANYNANWSQPSVDGWTPLHVATFKSKHAAMRFLLEHGSDVNAKNSAEVAPLFLTASSGRTRDARLLLEHGASVTLVDGEGNGALHYALHYSTFKLLSGDYALPEGQLDVAVVLAVYGATPLLKNVSSETATVYTHHQLPSLEAALELICSNSGKLLKSDKEWNFLTFVSATAVLYEALGIAPDGAAQLEQNIQSLNEERLVLKQTAKTIVQPEELVFTSEDPSGGKCPYFRNKHAQEPAHQHPPVPAGHPNMALHDIPEGEDPSGGKCPFLRKRAAHHSTDVDDGRPLCPFSVAFVRRHKSKLVLAATSFAAGFLTSELLHRRA</sequence>
<dbReference type="PROSITE" id="PS50088">
    <property type="entry name" value="ANK_REPEAT"/>
    <property type="match status" value="2"/>
</dbReference>
<dbReference type="PRINTS" id="PR01415">
    <property type="entry name" value="ANKYRIN"/>
</dbReference>
<proteinExistence type="predicted"/>
<accession>S9VQ23</accession>
<dbReference type="SMART" id="SM00248">
    <property type="entry name" value="ANK"/>
    <property type="match status" value="5"/>
</dbReference>
<dbReference type="Pfam" id="PF12796">
    <property type="entry name" value="Ank_2"/>
    <property type="match status" value="1"/>
</dbReference>
<dbReference type="InterPro" id="IPR002110">
    <property type="entry name" value="Ankyrin_rpt"/>
</dbReference>
<keyword evidence="5" id="KW-1185">Reference proteome</keyword>
<dbReference type="AlphaFoldDB" id="S9VQ23"/>
<dbReference type="GO" id="GO:0005634">
    <property type="term" value="C:nucleus"/>
    <property type="evidence" value="ECO:0007669"/>
    <property type="project" value="TreeGrafter"/>
</dbReference>
<reference evidence="4 5" key="1">
    <citation type="journal article" date="2013" name="PLoS ONE">
        <title>Predicting the Proteins of Angomonas deanei, Strigomonas culicis and Their Respective Endosymbionts Reveals New Aspects of the Trypanosomatidae Family.</title>
        <authorList>
            <person name="Motta M.C."/>
            <person name="Martins A.C."/>
            <person name="de Souza S.S."/>
            <person name="Catta-Preta C.M."/>
            <person name="Silva R."/>
            <person name="Klein C.C."/>
            <person name="de Almeida L.G."/>
            <person name="de Lima Cunha O."/>
            <person name="Ciapina L.P."/>
            <person name="Brocchi M."/>
            <person name="Colabardini A.C."/>
            <person name="de Araujo Lima B."/>
            <person name="Machado C.R."/>
            <person name="de Almeida Soares C.M."/>
            <person name="Probst C.M."/>
            <person name="de Menezes C.B."/>
            <person name="Thompson C.E."/>
            <person name="Bartholomeu D.C."/>
            <person name="Gradia D.F."/>
            <person name="Pavoni D.P."/>
            <person name="Grisard E.C."/>
            <person name="Fantinatti-Garboggini F."/>
            <person name="Marchini F.K."/>
            <person name="Rodrigues-Luiz G.F."/>
            <person name="Wagner G."/>
            <person name="Goldman G.H."/>
            <person name="Fietto J.L."/>
            <person name="Elias M.C."/>
            <person name="Goldman M.H."/>
            <person name="Sagot M.F."/>
            <person name="Pereira M."/>
            <person name="Stoco P.H."/>
            <person name="de Mendonca-Neto R.P."/>
            <person name="Teixeira S.M."/>
            <person name="Maciel T.E."/>
            <person name="de Oliveira Mendes T.A."/>
            <person name="Urmenyi T.P."/>
            <person name="de Souza W."/>
            <person name="Schenkman S."/>
            <person name="de Vasconcelos A.T."/>
        </authorList>
    </citation>
    <scope>NUCLEOTIDE SEQUENCE [LARGE SCALE GENOMIC DNA]</scope>
</reference>
<evidence type="ECO:0000256" key="2">
    <source>
        <dbReference type="ARBA" id="ARBA00023043"/>
    </source>
</evidence>
<gene>
    <name evidence="4" type="ORF">STCU_04692</name>
</gene>
<dbReference type="GO" id="GO:0045944">
    <property type="term" value="P:positive regulation of transcription by RNA polymerase II"/>
    <property type="evidence" value="ECO:0007669"/>
    <property type="project" value="TreeGrafter"/>
</dbReference>
<feature type="repeat" description="ANK" evidence="3">
    <location>
        <begin position="105"/>
        <end position="137"/>
    </location>
</feature>
<dbReference type="PROSITE" id="PS50297">
    <property type="entry name" value="ANK_REP_REGION"/>
    <property type="match status" value="2"/>
</dbReference>